<dbReference type="CDD" id="cd01335">
    <property type="entry name" value="Radical_SAM"/>
    <property type="match status" value="1"/>
</dbReference>
<evidence type="ECO:0000256" key="1">
    <source>
        <dbReference type="ARBA" id="ARBA00022723"/>
    </source>
</evidence>
<proteinExistence type="predicted"/>
<dbReference type="GO" id="GO:0051536">
    <property type="term" value="F:iron-sulfur cluster binding"/>
    <property type="evidence" value="ECO:0007669"/>
    <property type="project" value="UniProtKB-KW"/>
</dbReference>
<evidence type="ECO:0000259" key="4">
    <source>
        <dbReference type="Pfam" id="PF04055"/>
    </source>
</evidence>
<dbReference type="InterPro" id="IPR007197">
    <property type="entry name" value="rSAM"/>
</dbReference>
<dbReference type="Pfam" id="PF04055">
    <property type="entry name" value="Radical_SAM"/>
    <property type="match status" value="1"/>
</dbReference>
<evidence type="ECO:0000313" key="5">
    <source>
        <dbReference type="EMBL" id="QNK41576.1"/>
    </source>
</evidence>
<evidence type="ECO:0000256" key="3">
    <source>
        <dbReference type="ARBA" id="ARBA00023014"/>
    </source>
</evidence>
<dbReference type="GO" id="GO:0046872">
    <property type="term" value="F:metal ion binding"/>
    <property type="evidence" value="ECO:0007669"/>
    <property type="project" value="UniProtKB-KW"/>
</dbReference>
<dbReference type="Proteomes" id="UP000515909">
    <property type="component" value="Chromosome"/>
</dbReference>
<dbReference type="Gene3D" id="3.80.30.30">
    <property type="match status" value="1"/>
</dbReference>
<dbReference type="PANTHER" id="PTHR43432">
    <property type="entry name" value="SLR0285 PROTEIN"/>
    <property type="match status" value="1"/>
</dbReference>
<organism evidence="5 6">
    <name type="scientific">Caproicibacter fermentans</name>
    <dbReference type="NCBI Taxonomy" id="2576756"/>
    <lineage>
        <taxon>Bacteria</taxon>
        <taxon>Bacillati</taxon>
        <taxon>Bacillota</taxon>
        <taxon>Clostridia</taxon>
        <taxon>Eubacteriales</taxon>
        <taxon>Acutalibacteraceae</taxon>
        <taxon>Caproicibacter</taxon>
    </lineage>
</organism>
<dbReference type="InterPro" id="IPR040086">
    <property type="entry name" value="MJ0683-like"/>
</dbReference>
<keyword evidence="2" id="KW-0408">Iron</keyword>
<gene>
    <name evidence="5" type="ORF">HCR03_04745</name>
</gene>
<dbReference type="SFLD" id="SFLDS00029">
    <property type="entry name" value="Radical_SAM"/>
    <property type="match status" value="1"/>
</dbReference>
<dbReference type="SFLD" id="SFLDG01084">
    <property type="entry name" value="Uncharacterised_Radical_SAM_Su"/>
    <property type="match status" value="1"/>
</dbReference>
<dbReference type="PANTHER" id="PTHR43432:SF6">
    <property type="entry name" value="RADICAL SAM CORE DOMAIN-CONTAINING PROTEIN"/>
    <property type="match status" value="1"/>
</dbReference>
<dbReference type="AlphaFoldDB" id="A0A7G8TD85"/>
<feature type="domain" description="Radical SAM core" evidence="4">
    <location>
        <begin position="22"/>
        <end position="196"/>
    </location>
</feature>
<keyword evidence="3" id="KW-0411">Iron-sulfur</keyword>
<accession>A0A7G8TD85</accession>
<name>A0A7G8TD85_9FIRM</name>
<protein>
    <submittedName>
        <fullName evidence="5">Radical SAM protein</fullName>
    </submittedName>
</protein>
<keyword evidence="1" id="KW-0479">Metal-binding</keyword>
<dbReference type="EMBL" id="CP060286">
    <property type="protein sequence ID" value="QNK41576.1"/>
    <property type="molecule type" value="Genomic_DNA"/>
</dbReference>
<reference evidence="5 6" key="1">
    <citation type="submission" date="2020-08" db="EMBL/GenBank/DDBJ databases">
        <title>The isolate Caproiciproducens sp. 7D4C2 produces n-caproate at mildly acidic conditions from hexoses: genome and rBOX comparison with related strains and chain-elongating bacteria.</title>
        <authorList>
            <person name="Esquivel-Elizondo S."/>
            <person name="Bagci C."/>
            <person name="Temovska M."/>
            <person name="Jeon B.S."/>
            <person name="Bessarab I."/>
            <person name="Williams R.B.H."/>
            <person name="Huson D.H."/>
            <person name="Angenent L.T."/>
        </authorList>
    </citation>
    <scope>NUCLEOTIDE SEQUENCE [LARGE SCALE GENOMIC DNA]</scope>
    <source>
        <strain evidence="5 6">7D4C2</strain>
    </source>
</reference>
<dbReference type="GO" id="GO:0003824">
    <property type="term" value="F:catalytic activity"/>
    <property type="evidence" value="ECO:0007669"/>
    <property type="project" value="InterPro"/>
</dbReference>
<dbReference type="KEGG" id="cfem:HCR03_04745"/>
<sequence>MDTIMRKSMLYKTGVEYGDYTMNHVLGCSHGCLYPCYAFLMAKRFGKVANYEEWCKPKLVSNTLEILDREIPRLKSKIESVQLCFTTDPFMYGYDEIGEMSMAAIKKLNSAGIRCTVLTKGLLPIELAEQSADNEYGITLISLNEDYRRRTEPGASSYAERIAALKALHVKGCKTWVSIEPYPTPNLIQQDLTEILNAVSFAKRIIFGRTNYSKEISAFTKHRAFYNEQAEIVVRFCREHNISYHIKNGTIT</sequence>
<evidence type="ECO:0000313" key="6">
    <source>
        <dbReference type="Proteomes" id="UP000515909"/>
    </source>
</evidence>
<evidence type="ECO:0000256" key="2">
    <source>
        <dbReference type="ARBA" id="ARBA00023004"/>
    </source>
</evidence>